<feature type="transmembrane region" description="Helical" evidence="2">
    <location>
        <begin position="348"/>
        <end position="369"/>
    </location>
</feature>
<protein>
    <submittedName>
        <fullName evidence="5">APP_amyloid domain-containing protein</fullName>
    </submittedName>
</protein>
<evidence type="ECO:0000313" key="3">
    <source>
        <dbReference type="EMBL" id="VDP59459.1"/>
    </source>
</evidence>
<proteinExistence type="predicted"/>
<sequence length="491" mass="54556">MKKSIGTMITSYSTITSRNPSTECVIVNEIASKNLKPRVAFIEPVNKQTSTTSTTNTTTNGDNNVINKFEIANTQNNQSTNESNNKIKLTNNEKKPVDKLKLSLSDRFPGWGVITDDDDDDDDDDDEDANLNADENNVQWEEIITNLENIKQSPLKRITMKFPSINEQYSNSNLSQSSNIINDEETIFQVNQQQQYWQPFPRQISIEKRRHSSILTNPRKSLAMIFSQISNNLGFTQETSINYSNERIRSSVSSQRLMERSIFNTIIGGNPNQHRTSGSIGTLSNVHYNKSNNPNTILTSNNNTSNTMSPTTTTVDRSILVDLLCCTCCTNSDDEDEAYSNLIENHRLARIVTMGAILTILGLIFAYIIRSATETQTVPNASSTTGSPPSSPTTTLTVATTVTNVTDIETYSSFSTTTNTTLNLIMNSTLNPQFIKQMGNVSSFLNLTHNDESNSVGILNDSYMYSHVNSKLISINDNNNSESHNASSSSY</sequence>
<reference evidence="5" key="1">
    <citation type="submission" date="2016-06" db="UniProtKB">
        <authorList>
            <consortium name="WormBaseParasite"/>
        </authorList>
    </citation>
    <scope>IDENTIFICATION</scope>
</reference>
<dbReference type="EMBL" id="UZAK01037695">
    <property type="protein sequence ID" value="VDP59459.1"/>
    <property type="molecule type" value="Genomic_DNA"/>
</dbReference>
<keyword evidence="2" id="KW-0472">Membrane</keyword>
<accession>A0A183KKG1</accession>
<feature type="compositionally biased region" description="Acidic residues" evidence="1">
    <location>
        <begin position="115"/>
        <end position="129"/>
    </location>
</feature>
<name>A0A183KKG1_9TREM</name>
<dbReference type="AlphaFoldDB" id="A0A183KKG1"/>
<gene>
    <name evidence="3" type="ORF">SCUD_LOCUS15522</name>
</gene>
<keyword evidence="2" id="KW-1133">Transmembrane helix</keyword>
<dbReference type="WBParaSite" id="SCUD_0001552501-mRNA-1">
    <property type="protein sequence ID" value="SCUD_0001552501-mRNA-1"/>
    <property type="gene ID" value="SCUD_0001552501"/>
</dbReference>
<evidence type="ECO:0000256" key="2">
    <source>
        <dbReference type="SAM" id="Phobius"/>
    </source>
</evidence>
<keyword evidence="2" id="KW-0812">Transmembrane</keyword>
<evidence type="ECO:0000313" key="4">
    <source>
        <dbReference type="Proteomes" id="UP000279833"/>
    </source>
</evidence>
<reference evidence="3 4" key="2">
    <citation type="submission" date="2018-11" db="EMBL/GenBank/DDBJ databases">
        <authorList>
            <consortium name="Pathogen Informatics"/>
        </authorList>
    </citation>
    <scope>NUCLEOTIDE SEQUENCE [LARGE SCALE GENOMIC DNA]</scope>
    <source>
        <strain evidence="3">Dakar</strain>
        <strain evidence="4">Dakar, Senegal</strain>
    </source>
</reference>
<evidence type="ECO:0000313" key="5">
    <source>
        <dbReference type="WBParaSite" id="SCUD_0001552501-mRNA-1"/>
    </source>
</evidence>
<feature type="region of interest" description="Disordered" evidence="1">
    <location>
        <begin position="111"/>
        <end position="131"/>
    </location>
</feature>
<evidence type="ECO:0000256" key="1">
    <source>
        <dbReference type="SAM" id="MobiDB-lite"/>
    </source>
</evidence>
<dbReference type="Proteomes" id="UP000279833">
    <property type="component" value="Unassembled WGS sequence"/>
</dbReference>
<organism evidence="5">
    <name type="scientific">Schistosoma curassoni</name>
    <dbReference type="NCBI Taxonomy" id="6186"/>
    <lineage>
        <taxon>Eukaryota</taxon>
        <taxon>Metazoa</taxon>
        <taxon>Spiralia</taxon>
        <taxon>Lophotrochozoa</taxon>
        <taxon>Platyhelminthes</taxon>
        <taxon>Trematoda</taxon>
        <taxon>Digenea</taxon>
        <taxon>Strigeidida</taxon>
        <taxon>Schistosomatoidea</taxon>
        <taxon>Schistosomatidae</taxon>
        <taxon>Schistosoma</taxon>
    </lineage>
</organism>
<keyword evidence="4" id="KW-1185">Reference proteome</keyword>